<reference evidence="8 9" key="1">
    <citation type="submission" date="2010-02" db="EMBL/GenBank/DDBJ databases">
        <authorList>
            <person name="Weinstock G."/>
            <person name="Sodergren E."/>
            <person name="Clifton S."/>
            <person name="Fulton L."/>
            <person name="Fulton B."/>
            <person name="Courtney L."/>
            <person name="Fronick C."/>
            <person name="Harrison M."/>
            <person name="Strong C."/>
            <person name="Farmer C."/>
            <person name="Delahaunty K."/>
            <person name="Markovic C."/>
            <person name="Hall O."/>
            <person name="Minx P."/>
            <person name="Tomlinson C."/>
            <person name="Mitreva M."/>
            <person name="Nelson J."/>
            <person name="Hou S."/>
            <person name="Wollam A."/>
            <person name="Pepin K.H."/>
            <person name="Johnson M."/>
            <person name="Bhonagiri V."/>
            <person name="Zhang X."/>
            <person name="Suruliraj S."/>
            <person name="Warren W."/>
            <person name="Chinwalla A."/>
            <person name="Mardis E.R."/>
            <person name="Wilson R.K."/>
        </authorList>
    </citation>
    <scope>NUCLEOTIDE SEQUENCE [LARGE SCALE GENOMIC DNA]</scope>
    <source>
        <strain evidence="8 9">ATCC 29220</strain>
    </source>
</reference>
<evidence type="ECO:0000313" key="9">
    <source>
        <dbReference type="Proteomes" id="UP000003880"/>
    </source>
</evidence>
<keyword evidence="8" id="KW-0378">Hydrolase</keyword>
<dbReference type="InterPro" id="IPR036977">
    <property type="entry name" value="DNA_primase_Znf_CHC2"/>
</dbReference>
<dbReference type="AlphaFoldDB" id="D4BIV4"/>
<dbReference type="SMART" id="SM00778">
    <property type="entry name" value="Prim_Zn_Ribbon"/>
    <property type="match status" value="1"/>
</dbReference>
<dbReference type="EMBL" id="ABWL02000023">
    <property type="protein sequence ID" value="EFE06348.1"/>
    <property type="molecule type" value="Genomic_DNA"/>
</dbReference>
<evidence type="ECO:0000256" key="2">
    <source>
        <dbReference type="ARBA" id="ARBA00022515"/>
    </source>
</evidence>
<dbReference type="GO" id="GO:0004386">
    <property type="term" value="F:helicase activity"/>
    <property type="evidence" value="ECO:0007669"/>
    <property type="project" value="UniProtKB-KW"/>
</dbReference>
<name>D4BIV4_9ENTR</name>
<dbReference type="InterPro" id="IPR034154">
    <property type="entry name" value="TOPRIM_DnaG/twinkle"/>
</dbReference>
<dbReference type="GO" id="GO:0016779">
    <property type="term" value="F:nucleotidyltransferase activity"/>
    <property type="evidence" value="ECO:0007669"/>
    <property type="project" value="UniProtKB-KW"/>
</dbReference>
<gene>
    <name evidence="8" type="ORF">CIT292_10471</name>
</gene>
<keyword evidence="2" id="KW-0639">Primosome</keyword>
<keyword evidence="8" id="KW-0067">ATP-binding</keyword>
<keyword evidence="4" id="KW-0548">Nucleotidyltransferase</keyword>
<evidence type="ECO:0000256" key="1">
    <source>
        <dbReference type="ARBA" id="ARBA00022478"/>
    </source>
</evidence>
<protein>
    <submittedName>
        <fullName evidence="8">Zinc-binding domain of primase-helicase</fullName>
    </submittedName>
</protein>
<dbReference type="CDD" id="cd01029">
    <property type="entry name" value="TOPRIM_primases"/>
    <property type="match status" value="1"/>
</dbReference>
<dbReference type="HOGENOM" id="CLU_036152_0_0_6"/>
<keyword evidence="8" id="KW-0347">Helicase</keyword>
<dbReference type="Gene3D" id="3.90.580.10">
    <property type="entry name" value="Zinc finger, CHC2-type domain"/>
    <property type="match status" value="1"/>
</dbReference>
<dbReference type="InterPro" id="IPR006171">
    <property type="entry name" value="TOPRIM_dom"/>
</dbReference>
<dbReference type="GO" id="GO:0000428">
    <property type="term" value="C:DNA-directed RNA polymerase complex"/>
    <property type="evidence" value="ECO:0007669"/>
    <property type="project" value="UniProtKB-KW"/>
</dbReference>
<evidence type="ECO:0000259" key="7">
    <source>
        <dbReference type="SMART" id="SM00778"/>
    </source>
</evidence>
<sequence>MSRYVSDITASARHQWPMIYEQLGIVVPPAHRHGPCPCCGGKDRFRMDDLDGRGTWFCNQCGAGDGLDLVARVFGCNLVRAARKIWELSPEPLVPPAREKWQAGNMDARVKALLRHCQPGEAPYLAKRGWQRRQWLLTEHSSRTIGGFHFGAGTLVLPLRDTGMRLTGAQFIHPGGKKYLLPGSLLKACFCPVHQATDNGFPEPWKPDVTPPEGLIITEGYATALAVSCLHPFPVVAAMSANNLKNVAVACRAQWPGCCFILAGDNDFRSQNNTGLLNAQAAAIAVNGRLVMPPGNEMSDWDEFYRHHGKAASRNAFARELFNN</sequence>
<keyword evidence="1" id="KW-0240">DNA-directed RNA polymerase</keyword>
<evidence type="ECO:0000256" key="6">
    <source>
        <dbReference type="ARBA" id="ARBA00023163"/>
    </source>
</evidence>
<organism evidence="8 9">
    <name type="scientific">Citrobacter youngae ATCC 29220</name>
    <dbReference type="NCBI Taxonomy" id="500640"/>
    <lineage>
        <taxon>Bacteria</taxon>
        <taxon>Pseudomonadati</taxon>
        <taxon>Pseudomonadota</taxon>
        <taxon>Gammaproteobacteria</taxon>
        <taxon>Enterobacterales</taxon>
        <taxon>Enterobacteriaceae</taxon>
        <taxon>Citrobacter</taxon>
        <taxon>Citrobacter freundii complex</taxon>
    </lineage>
</organism>
<comment type="caution">
    <text evidence="8">The sequence shown here is derived from an EMBL/GenBank/DDBJ whole genome shotgun (WGS) entry which is preliminary data.</text>
</comment>
<dbReference type="GO" id="GO:1990077">
    <property type="term" value="C:primosome complex"/>
    <property type="evidence" value="ECO:0007669"/>
    <property type="project" value="UniProtKB-KW"/>
</dbReference>
<accession>D4BIV4</accession>
<dbReference type="GO" id="GO:0008270">
    <property type="term" value="F:zinc ion binding"/>
    <property type="evidence" value="ECO:0007669"/>
    <property type="project" value="InterPro"/>
</dbReference>
<dbReference type="SUPFAM" id="SSF57783">
    <property type="entry name" value="Zinc beta-ribbon"/>
    <property type="match status" value="1"/>
</dbReference>
<dbReference type="RefSeq" id="WP_006687661.1">
    <property type="nucleotide sequence ID" value="NZ_GG730302.1"/>
</dbReference>
<dbReference type="Proteomes" id="UP000003880">
    <property type="component" value="Unassembled WGS sequence"/>
</dbReference>
<keyword evidence="3" id="KW-0808">Transferase</keyword>
<keyword evidence="8" id="KW-0547">Nucleotide-binding</keyword>
<dbReference type="Pfam" id="PF08273">
    <property type="entry name" value="Zn_Ribbon_Prim"/>
    <property type="match status" value="1"/>
</dbReference>
<proteinExistence type="predicted"/>
<evidence type="ECO:0000256" key="4">
    <source>
        <dbReference type="ARBA" id="ARBA00022695"/>
    </source>
</evidence>
<dbReference type="GO" id="GO:0006269">
    <property type="term" value="P:DNA replication, synthesis of primer"/>
    <property type="evidence" value="ECO:0007669"/>
    <property type="project" value="UniProtKB-KW"/>
</dbReference>
<evidence type="ECO:0000313" key="8">
    <source>
        <dbReference type="EMBL" id="EFE06348.1"/>
    </source>
</evidence>
<dbReference type="eggNOG" id="COG4643">
    <property type="taxonomic scope" value="Bacteria"/>
</dbReference>
<dbReference type="InterPro" id="IPR013237">
    <property type="entry name" value="Phage_T7_Gp4_N"/>
</dbReference>
<keyword evidence="5" id="KW-0235">DNA replication</keyword>
<evidence type="ECO:0000256" key="3">
    <source>
        <dbReference type="ARBA" id="ARBA00022679"/>
    </source>
</evidence>
<feature type="domain" description="DNA primase/helicase Gp4 N-terminal Bacteriophage T7-like" evidence="7">
    <location>
        <begin position="31"/>
        <end position="67"/>
    </location>
</feature>
<evidence type="ECO:0000256" key="5">
    <source>
        <dbReference type="ARBA" id="ARBA00022705"/>
    </source>
</evidence>
<keyword evidence="6" id="KW-0804">Transcription</keyword>
<dbReference type="Pfam" id="PF13362">
    <property type="entry name" value="Toprim_3"/>
    <property type="match status" value="1"/>
</dbReference>
<dbReference type="GO" id="GO:0003677">
    <property type="term" value="F:DNA binding"/>
    <property type="evidence" value="ECO:0007669"/>
    <property type="project" value="InterPro"/>
</dbReference>